<reference evidence="1" key="1">
    <citation type="journal article" date="2020" name="Nature">
        <title>Giant virus diversity and host interactions through global metagenomics.</title>
        <authorList>
            <person name="Schulz F."/>
            <person name="Roux S."/>
            <person name="Paez-Espino D."/>
            <person name="Jungbluth S."/>
            <person name="Walsh D.A."/>
            <person name="Denef V.J."/>
            <person name="McMahon K.D."/>
            <person name="Konstantinidis K.T."/>
            <person name="Eloe-Fadrosh E.A."/>
            <person name="Kyrpides N.C."/>
            <person name="Woyke T."/>
        </authorList>
    </citation>
    <scope>NUCLEOTIDE SEQUENCE</scope>
    <source>
        <strain evidence="1">GVMAG-M-3300010157-4</strain>
    </source>
</reference>
<evidence type="ECO:0000313" key="1">
    <source>
        <dbReference type="EMBL" id="QHS87690.1"/>
    </source>
</evidence>
<protein>
    <submittedName>
        <fullName evidence="1">Uncharacterized protein</fullName>
    </submittedName>
</protein>
<dbReference type="EMBL" id="MN739086">
    <property type="protein sequence ID" value="QHS87690.1"/>
    <property type="molecule type" value="Genomic_DNA"/>
</dbReference>
<proteinExistence type="predicted"/>
<sequence>MAEKKTTEQKKKITYITESNTRKKTNRGDYELEQDLNSRFYDYYSNPSNFFGRPPKTMFPGNGLIGASMTPFDLANNGCDIESLLRGHGTGNMVFREAPIEPDFKKLPSLNIFDSQATYIPDPLVVHRGQRPMFK</sequence>
<name>A0A6C0B6L2_9ZZZZ</name>
<accession>A0A6C0B6L2</accession>
<organism evidence="1">
    <name type="scientific">viral metagenome</name>
    <dbReference type="NCBI Taxonomy" id="1070528"/>
    <lineage>
        <taxon>unclassified sequences</taxon>
        <taxon>metagenomes</taxon>
        <taxon>organismal metagenomes</taxon>
    </lineage>
</organism>
<dbReference type="AlphaFoldDB" id="A0A6C0B6L2"/>